<evidence type="ECO:0000259" key="3">
    <source>
        <dbReference type="PROSITE" id="PS50045"/>
    </source>
</evidence>
<dbReference type="Pfam" id="PF06956">
    <property type="entry name" value="RtcR"/>
    <property type="match status" value="1"/>
</dbReference>
<feature type="domain" description="Sigma-54 factor interaction" evidence="3">
    <location>
        <begin position="181"/>
        <end position="419"/>
    </location>
</feature>
<dbReference type="PANTHER" id="PTHR32071">
    <property type="entry name" value="TRANSCRIPTIONAL REGULATORY PROTEIN"/>
    <property type="match status" value="1"/>
</dbReference>
<comment type="caution">
    <text evidence="4">The sequence shown here is derived from an EMBL/GenBank/DDBJ whole genome shotgun (WGS) entry which is preliminary data.</text>
</comment>
<organism evidence="4 5">
    <name type="scientific">Sulfurirhabdus autotrophica</name>
    <dbReference type="NCBI Taxonomy" id="1706046"/>
    <lineage>
        <taxon>Bacteria</taxon>
        <taxon>Pseudomonadati</taxon>
        <taxon>Pseudomonadota</taxon>
        <taxon>Betaproteobacteria</taxon>
        <taxon>Nitrosomonadales</taxon>
        <taxon>Sulfuricellaceae</taxon>
        <taxon>Sulfurirhabdus</taxon>
    </lineage>
</organism>
<dbReference type="InterPro" id="IPR003593">
    <property type="entry name" value="AAA+_ATPase"/>
</dbReference>
<dbReference type="InterPro" id="IPR017183">
    <property type="entry name" value="Sigma54_dep_tscrpt_act_RtcR"/>
</dbReference>
<dbReference type="SUPFAM" id="SSF52540">
    <property type="entry name" value="P-loop containing nucleoside triphosphate hydrolases"/>
    <property type="match status" value="1"/>
</dbReference>
<dbReference type="GO" id="GO:0005524">
    <property type="term" value="F:ATP binding"/>
    <property type="evidence" value="ECO:0007669"/>
    <property type="project" value="UniProtKB-KW"/>
</dbReference>
<sequence length="532" mass="60356">MNTTIIGILGSRLDHGGLGRNRTKRWRPNVSLLMHAELPVNEFVLIHHPEEAALAEITMRDMREISPQTSVIPYLVNYSDPWDFEEVYSQLLDFTRSYSFDPEQSDYYVHITTGTHVAQICLYLLTEARYIPGKLLQTSPGEEGPKGQYQIIDLDLSRYDQIASRFEREAMDGITYLKSGIETHNTAFNALISQLEHVSIRSSAPILLTGPTGAGKSRLAKRIYDLKKQRGQIKGKLVEVNCATLRGDNAMSALFGHVKGAFTGALNTRAGLLREADNGLLFLDEIGELGLDEQAMLLRAIEDKIFMPFGADIEVSSNFQLIAGTNRDLFEQVRLGLFREDLLARINLWTYELPSLRNRIEDLEPNIEHELHQFTIKAGHKVNFNKGARENYLEFARSPQAMWRANFRDLNSSITRMATLATGGRITEEIVEGEILRLQKGWSGFSDKQPFSTEILSEILPSETLTEIDLFDQIQLTQVINICRESRSLAEAGRKLFNRSRTQKSSINDSHRLKQYLIRFGLEFQGVITRQS</sequence>
<dbReference type="SMART" id="SM00382">
    <property type="entry name" value="AAA"/>
    <property type="match status" value="1"/>
</dbReference>
<dbReference type="InterPro" id="IPR027417">
    <property type="entry name" value="P-loop_NTPase"/>
</dbReference>
<dbReference type="PROSITE" id="PS50045">
    <property type="entry name" value="SIGMA54_INTERACT_4"/>
    <property type="match status" value="1"/>
</dbReference>
<dbReference type="AlphaFoldDB" id="A0A4V2W2W9"/>
<dbReference type="CDD" id="cd00009">
    <property type="entry name" value="AAA"/>
    <property type="match status" value="1"/>
</dbReference>
<evidence type="ECO:0000256" key="1">
    <source>
        <dbReference type="ARBA" id="ARBA00022741"/>
    </source>
</evidence>
<protein>
    <submittedName>
        <fullName evidence="4">Transcriptional regulatory protein RtcR</fullName>
    </submittedName>
</protein>
<dbReference type="InterPro" id="IPR009715">
    <property type="entry name" value="RtcR"/>
</dbReference>
<dbReference type="Gene3D" id="1.10.8.60">
    <property type="match status" value="1"/>
</dbReference>
<name>A0A4V2W2W9_9PROT</name>
<dbReference type="OrthoDB" id="3516932at2"/>
<keyword evidence="2" id="KW-0067">ATP-binding</keyword>
<proteinExistence type="predicted"/>
<evidence type="ECO:0000256" key="2">
    <source>
        <dbReference type="ARBA" id="ARBA00022840"/>
    </source>
</evidence>
<dbReference type="InterPro" id="IPR002078">
    <property type="entry name" value="Sigma_54_int"/>
</dbReference>
<keyword evidence="5" id="KW-1185">Reference proteome</keyword>
<reference evidence="4 5" key="1">
    <citation type="submission" date="2019-03" db="EMBL/GenBank/DDBJ databases">
        <title>Genomic Encyclopedia of Type Strains, Phase IV (KMG-IV): sequencing the most valuable type-strain genomes for metagenomic binning, comparative biology and taxonomic classification.</title>
        <authorList>
            <person name="Goeker M."/>
        </authorList>
    </citation>
    <scope>NUCLEOTIDE SEQUENCE [LARGE SCALE GENOMIC DNA]</scope>
    <source>
        <strain evidence="4 5">DSM 100309</strain>
    </source>
</reference>
<accession>A0A4V2W2W9</accession>
<dbReference type="RefSeq" id="WP_124947068.1">
    <property type="nucleotide sequence ID" value="NZ_BHVT01000057.1"/>
</dbReference>
<keyword evidence="1" id="KW-0547">Nucleotide-binding</keyword>
<dbReference type="Proteomes" id="UP000295367">
    <property type="component" value="Unassembled WGS sequence"/>
</dbReference>
<evidence type="ECO:0000313" key="4">
    <source>
        <dbReference type="EMBL" id="TCV89619.1"/>
    </source>
</evidence>
<dbReference type="PIRSF" id="PIRSF037354">
    <property type="entry name" value="Txn_actvtr_RtcR"/>
    <property type="match status" value="1"/>
</dbReference>
<evidence type="ECO:0000313" key="5">
    <source>
        <dbReference type="Proteomes" id="UP000295367"/>
    </source>
</evidence>
<dbReference type="Gene3D" id="3.40.50.300">
    <property type="entry name" value="P-loop containing nucleotide triphosphate hydrolases"/>
    <property type="match status" value="1"/>
</dbReference>
<dbReference type="EMBL" id="SMCO01000002">
    <property type="protein sequence ID" value="TCV89619.1"/>
    <property type="molecule type" value="Genomic_DNA"/>
</dbReference>
<dbReference type="PANTHER" id="PTHR32071:SF14">
    <property type="entry name" value="TRANSCRIPTIONAL REGULATORY PROTEIN RTCR"/>
    <property type="match status" value="1"/>
</dbReference>
<dbReference type="GO" id="GO:0003700">
    <property type="term" value="F:DNA-binding transcription factor activity"/>
    <property type="evidence" value="ECO:0007669"/>
    <property type="project" value="InterPro"/>
</dbReference>
<dbReference type="NCBIfam" id="NF038308">
    <property type="entry name" value="RNA_repair_RtcR"/>
    <property type="match status" value="1"/>
</dbReference>
<gene>
    <name evidence="4" type="ORF">EDC63_102139</name>
</gene>
<dbReference type="Pfam" id="PF00158">
    <property type="entry name" value="Sigma54_activat"/>
    <property type="match status" value="1"/>
</dbReference>